<comment type="caution">
    <text evidence="1">The sequence shown here is derived from an EMBL/GenBank/DDBJ whole genome shotgun (WGS) entry which is preliminary data.</text>
</comment>
<protein>
    <submittedName>
        <fullName evidence="1">Uncharacterized protein</fullName>
    </submittedName>
</protein>
<organism evidence="1 2">
    <name type="scientific">Portibacter lacus</name>
    <dbReference type="NCBI Taxonomy" id="1099794"/>
    <lineage>
        <taxon>Bacteria</taxon>
        <taxon>Pseudomonadati</taxon>
        <taxon>Bacteroidota</taxon>
        <taxon>Saprospiria</taxon>
        <taxon>Saprospirales</taxon>
        <taxon>Haliscomenobacteraceae</taxon>
        <taxon>Portibacter</taxon>
    </lineage>
</organism>
<sequence>MELFTKELKIEDSQRAKLSKIIIRKYSDLEAISELEKTDESAFRAKRRAVYSGAENSIKMLLSKEQQAHWKTYKAKARTENAKRIKSLRAENASKDDLLDAQYGINQ</sequence>
<dbReference type="Proteomes" id="UP001156666">
    <property type="component" value="Unassembled WGS sequence"/>
</dbReference>
<reference evidence="1" key="1">
    <citation type="journal article" date="2014" name="Int. J. Syst. Evol. Microbiol.">
        <title>Complete genome sequence of Corynebacterium casei LMG S-19264T (=DSM 44701T), isolated from a smear-ripened cheese.</title>
        <authorList>
            <consortium name="US DOE Joint Genome Institute (JGI-PGF)"/>
            <person name="Walter F."/>
            <person name="Albersmeier A."/>
            <person name="Kalinowski J."/>
            <person name="Ruckert C."/>
        </authorList>
    </citation>
    <scope>NUCLEOTIDE SEQUENCE</scope>
    <source>
        <strain evidence="1">NBRC 108769</strain>
    </source>
</reference>
<accession>A0AA37WEJ1</accession>
<keyword evidence="2" id="KW-1185">Reference proteome</keyword>
<dbReference type="AlphaFoldDB" id="A0AA37WEJ1"/>
<reference evidence="1" key="2">
    <citation type="submission" date="2023-01" db="EMBL/GenBank/DDBJ databases">
        <title>Draft genome sequence of Portibacter lacus strain NBRC 108769.</title>
        <authorList>
            <person name="Sun Q."/>
            <person name="Mori K."/>
        </authorList>
    </citation>
    <scope>NUCLEOTIDE SEQUENCE</scope>
    <source>
        <strain evidence="1">NBRC 108769</strain>
    </source>
</reference>
<evidence type="ECO:0000313" key="1">
    <source>
        <dbReference type="EMBL" id="GLR17848.1"/>
    </source>
</evidence>
<dbReference type="EMBL" id="BSOH01000014">
    <property type="protein sequence ID" value="GLR17848.1"/>
    <property type="molecule type" value="Genomic_DNA"/>
</dbReference>
<name>A0AA37WEJ1_9BACT</name>
<evidence type="ECO:0000313" key="2">
    <source>
        <dbReference type="Proteomes" id="UP001156666"/>
    </source>
</evidence>
<proteinExistence type="predicted"/>
<gene>
    <name evidence="1" type="ORF">GCM10007940_24630</name>
</gene>